<dbReference type="OrthoDB" id="3369278at2"/>
<gene>
    <name evidence="2" type="ORF">SFRA_009100</name>
</gene>
<dbReference type="EMBL" id="JNAD02000003">
    <property type="protein sequence ID" value="RKM97360.1"/>
    <property type="molecule type" value="Genomic_DNA"/>
</dbReference>
<evidence type="ECO:0000313" key="2">
    <source>
        <dbReference type="EMBL" id="RKM97360.1"/>
    </source>
</evidence>
<organism evidence="2 3">
    <name type="scientific">Streptomyces xinghaiensis</name>
    <dbReference type="NCBI Taxonomy" id="1038928"/>
    <lineage>
        <taxon>Bacteria</taxon>
        <taxon>Bacillati</taxon>
        <taxon>Actinomycetota</taxon>
        <taxon>Actinomycetes</taxon>
        <taxon>Kitasatosporales</taxon>
        <taxon>Streptomycetaceae</taxon>
        <taxon>Streptomyces</taxon>
    </lineage>
</organism>
<sequence length="619" mass="67591">MSEVGERAALDSRTSLYDHALRLHQQTPDDPLPDGGRPFPDEADTPPGSPQSWKQRSAALRHALLHHLDRDDVSAAARELLSQIRGLDVSARLVSSVLEKLPLPEGPGPLALGRDLVRHGTDRRAVWVGLGLLARRGGPGDADLIRTAGLLSCCTGPAIRALKAVGCATADLIWFAERIPARLRDGALQALCERDDPVARTWLLMAPLDRRHSSPSRAREIAETARLAELLESRPADRAGAAVPARALRLLTAMTGHNDYRAEVPHYTDAKRVYAALLRRLAEVPPSLDHFADLLSLLLDLHSGHSALLDWEAGERERIAASIGAVLRRPEWTALASAAETSGAETERRRGQWIRRTGVPEPPPTGDAGQGAVHRLSVHVVVPDPAGPPGVQARLLVNGRPLIPEAFTAGPPNPPEYLLGRGLLRATDEPRRVQLAEAWCTEGCCGALYVTISREGDEVVWRHWEPSAGSPSGTERLPLPALRFEAAFYDAEITRAENDHSWEWPARTLARLLTERLCADPDLFGRWDCAAGWISTHYADHDRVEVSFTHPTRSPSEPEPDSGRPWLQFIWDLPDDGSPPEAQARAALRHLAAADPKTYARVAGGSREFALALGFPWPD</sequence>
<evidence type="ECO:0000313" key="3">
    <source>
        <dbReference type="Proteomes" id="UP000028058"/>
    </source>
</evidence>
<protein>
    <submittedName>
        <fullName evidence="2">Uncharacterized protein</fullName>
    </submittedName>
</protein>
<reference evidence="2 3" key="1">
    <citation type="journal article" date="2014" name="Genome Announc.">
        <title>Draft Genome Sequence of Streptomyces fradiae ATCC 19609, a Strain Highly Sensitive to Antibiotics.</title>
        <authorList>
            <person name="Bekker O.B."/>
            <person name="Klimina K.M."/>
            <person name="Vatlin A.A."/>
            <person name="Zakharevich N.V."/>
            <person name="Kasianov A.S."/>
            <person name="Danilenko V.N."/>
        </authorList>
    </citation>
    <scope>NUCLEOTIDE SEQUENCE [LARGE SCALE GENOMIC DNA]</scope>
    <source>
        <strain evidence="2 3">ATCC 19609</strain>
    </source>
</reference>
<dbReference type="RefSeq" id="WP_043467073.1">
    <property type="nucleotide sequence ID" value="NZ_JNAD02000003.1"/>
</dbReference>
<comment type="caution">
    <text evidence="2">The sequence shown here is derived from an EMBL/GenBank/DDBJ whole genome shotgun (WGS) entry which is preliminary data.</text>
</comment>
<accession>A0A3M8F7D4</accession>
<dbReference type="Proteomes" id="UP000028058">
    <property type="component" value="Unassembled WGS sequence"/>
</dbReference>
<dbReference type="AlphaFoldDB" id="A0A3M8F7D4"/>
<name>A0A3M8F7D4_9ACTN</name>
<keyword evidence="3" id="KW-1185">Reference proteome</keyword>
<feature type="region of interest" description="Disordered" evidence="1">
    <location>
        <begin position="16"/>
        <end position="55"/>
    </location>
</feature>
<proteinExistence type="predicted"/>
<evidence type="ECO:0000256" key="1">
    <source>
        <dbReference type="SAM" id="MobiDB-lite"/>
    </source>
</evidence>